<keyword evidence="2" id="KW-1185">Reference proteome</keyword>
<evidence type="ECO:0000313" key="1">
    <source>
        <dbReference type="EMBL" id="RNB79219.1"/>
    </source>
</evidence>
<dbReference type="PANTHER" id="PTHR30292:SF0">
    <property type="entry name" value="5-OXOPROLINASE SUBUNIT A"/>
    <property type="match status" value="1"/>
</dbReference>
<dbReference type="Gene3D" id="3.20.20.370">
    <property type="entry name" value="Glycoside hydrolase/deacetylase"/>
    <property type="match status" value="1"/>
</dbReference>
<dbReference type="CDD" id="cd10787">
    <property type="entry name" value="LamB_YcsF_like"/>
    <property type="match status" value="1"/>
</dbReference>
<evidence type="ECO:0000313" key="2">
    <source>
        <dbReference type="Proteomes" id="UP000271031"/>
    </source>
</evidence>
<reference evidence="1 2" key="1">
    <citation type="submission" date="2018-10" db="EMBL/GenBank/DDBJ databases">
        <title>Phylogenomics of Brevibacillus.</title>
        <authorList>
            <person name="Dunlap C."/>
        </authorList>
    </citation>
    <scope>NUCLEOTIDE SEQUENCE [LARGE SCALE GENOMIC DNA]</scope>
    <source>
        <strain evidence="1 2">JCM 15716</strain>
    </source>
</reference>
<dbReference type="PANTHER" id="PTHR30292">
    <property type="entry name" value="UNCHARACTERIZED PROTEIN YBGL-RELATED"/>
    <property type="match status" value="1"/>
</dbReference>
<dbReference type="OrthoDB" id="2470369at2"/>
<dbReference type="GO" id="GO:0005975">
    <property type="term" value="P:carbohydrate metabolic process"/>
    <property type="evidence" value="ECO:0007669"/>
    <property type="project" value="InterPro"/>
</dbReference>
<dbReference type="AlphaFoldDB" id="A0A3M8CUM6"/>
<dbReference type="GO" id="GO:0017168">
    <property type="term" value="F:5-oxoprolinase (ATP-hydrolyzing) activity"/>
    <property type="evidence" value="ECO:0007669"/>
    <property type="project" value="UniProtKB-EC"/>
</dbReference>
<dbReference type="Pfam" id="PF03746">
    <property type="entry name" value="LamB_YcsF"/>
    <property type="match status" value="1"/>
</dbReference>
<dbReference type="InterPro" id="IPR005501">
    <property type="entry name" value="LamB/YcsF/PxpA-like"/>
</dbReference>
<keyword evidence="1" id="KW-0378">Hydrolase</keyword>
<protein>
    <submittedName>
        <fullName evidence="1">5-oxoprolinase subunit PxpA</fullName>
        <ecNumber evidence="1">3.5.2.9</ecNumber>
    </submittedName>
</protein>
<accession>A0A3M8CUM6</accession>
<sequence length="252" mass="28329">MVSIDINCDMEEALRFDRLTEQEEILNYLTSINIPCGFHAGNPHTISRILEIAMNHQINVGAHPGYPDPQSFGRRSMNLSMKEAYELVLYQVAAVEGMARALGGELNHVKLHGAFYMEAAERPDLSEAVVRAIMDINEDLILYAFSGSSLVQVALEHGLQVAEEVFADRVYLPNGRLAPREMEGSVLFNQEDIFKQATQLILEQKVQTINGGTIEVAADTLCIYRENVNTISFLRDLHQWARENDVVIEPIR</sequence>
<organism evidence="1 2">
    <name type="scientific">Brevibacillus fluminis</name>
    <dbReference type="NCBI Taxonomy" id="511487"/>
    <lineage>
        <taxon>Bacteria</taxon>
        <taxon>Bacillati</taxon>
        <taxon>Bacillota</taxon>
        <taxon>Bacilli</taxon>
        <taxon>Bacillales</taxon>
        <taxon>Paenibacillaceae</taxon>
        <taxon>Brevibacillus</taxon>
    </lineage>
</organism>
<gene>
    <name evidence="1" type="primary">pxpA</name>
    <name evidence="1" type="ORF">EDM56_29745</name>
</gene>
<dbReference type="NCBIfam" id="NF003816">
    <property type="entry name" value="PRK05406.1-5"/>
    <property type="match status" value="1"/>
</dbReference>
<dbReference type="SUPFAM" id="SSF88713">
    <property type="entry name" value="Glycoside hydrolase/deacetylase"/>
    <property type="match status" value="1"/>
</dbReference>
<proteinExistence type="predicted"/>
<comment type="caution">
    <text evidence="1">The sequence shown here is derived from an EMBL/GenBank/DDBJ whole genome shotgun (WGS) entry which is preliminary data.</text>
</comment>
<dbReference type="RefSeq" id="WP_122921544.1">
    <property type="nucleotide sequence ID" value="NZ_RHHQ01000029.1"/>
</dbReference>
<dbReference type="NCBIfam" id="NF003814">
    <property type="entry name" value="PRK05406.1-3"/>
    <property type="match status" value="1"/>
</dbReference>
<dbReference type="Proteomes" id="UP000271031">
    <property type="component" value="Unassembled WGS sequence"/>
</dbReference>
<name>A0A3M8CUM6_9BACL</name>
<dbReference type="EC" id="3.5.2.9" evidence="1"/>
<dbReference type="InterPro" id="IPR011330">
    <property type="entry name" value="Glyco_hydro/deAcase_b/a-brl"/>
</dbReference>
<dbReference type="EMBL" id="RHHQ01000029">
    <property type="protein sequence ID" value="RNB79219.1"/>
    <property type="molecule type" value="Genomic_DNA"/>
</dbReference>